<dbReference type="GO" id="GO:0046690">
    <property type="term" value="P:response to tellurium ion"/>
    <property type="evidence" value="ECO:0007669"/>
    <property type="project" value="InterPro"/>
</dbReference>
<organism evidence="3 4">
    <name type="scientific">Paracandidimonas soli</name>
    <dbReference type="NCBI Taxonomy" id="1917182"/>
    <lineage>
        <taxon>Bacteria</taxon>
        <taxon>Pseudomonadati</taxon>
        <taxon>Pseudomonadota</taxon>
        <taxon>Betaproteobacteria</taxon>
        <taxon>Burkholderiales</taxon>
        <taxon>Alcaligenaceae</taxon>
        <taxon>Paracandidimonas</taxon>
    </lineage>
</organism>
<dbReference type="SUPFAM" id="SSF51197">
    <property type="entry name" value="Clavaminate synthase-like"/>
    <property type="match status" value="1"/>
</dbReference>
<dbReference type="GO" id="GO:0005737">
    <property type="term" value="C:cytoplasm"/>
    <property type="evidence" value="ECO:0007669"/>
    <property type="project" value="InterPro"/>
</dbReference>
<dbReference type="Pfam" id="PF03848">
    <property type="entry name" value="TehB"/>
    <property type="match status" value="1"/>
</dbReference>
<keyword evidence="3" id="KW-0808">Transferase</keyword>
<proteinExistence type="predicted"/>
<evidence type="ECO:0000313" key="3">
    <source>
        <dbReference type="EMBL" id="TCV01828.1"/>
    </source>
</evidence>
<dbReference type="NCBIfam" id="NF008992">
    <property type="entry name" value="PRK12335.1"/>
    <property type="match status" value="1"/>
</dbReference>
<dbReference type="NCBIfam" id="NF008405">
    <property type="entry name" value="PRK11207.1"/>
    <property type="match status" value="1"/>
</dbReference>
<evidence type="ECO:0000313" key="4">
    <source>
        <dbReference type="Proteomes" id="UP000294692"/>
    </source>
</evidence>
<dbReference type="GO" id="GO:0008757">
    <property type="term" value="F:S-adenosylmethionine-dependent methyltransferase activity"/>
    <property type="evidence" value="ECO:0007669"/>
    <property type="project" value="InterPro"/>
</dbReference>
<dbReference type="InterPro" id="IPR014431">
    <property type="entry name" value="Tellurite-R_TehB-2"/>
</dbReference>
<evidence type="ECO:0000259" key="2">
    <source>
        <dbReference type="Pfam" id="PF09313"/>
    </source>
</evidence>
<dbReference type="GO" id="GO:0032259">
    <property type="term" value="P:methylation"/>
    <property type="evidence" value="ECO:0007669"/>
    <property type="project" value="UniProtKB-KW"/>
</dbReference>
<feature type="domain" description="TehB/YeaR-like" evidence="2">
    <location>
        <begin position="8"/>
        <end position="88"/>
    </location>
</feature>
<name>A0A4R3VDV7_9BURK</name>
<dbReference type="EMBL" id="SMBX01000002">
    <property type="protein sequence ID" value="TCV01828.1"/>
    <property type="molecule type" value="Genomic_DNA"/>
</dbReference>
<dbReference type="NCBIfam" id="TIGR00477">
    <property type="entry name" value="tehB"/>
    <property type="match status" value="1"/>
</dbReference>
<dbReference type="Gene3D" id="3.40.50.150">
    <property type="entry name" value="Vaccinia Virus protein VP39"/>
    <property type="match status" value="1"/>
</dbReference>
<protein>
    <submittedName>
        <fullName evidence="3">Tellurite methyltransferase</fullName>
    </submittedName>
</protein>
<dbReference type="OrthoDB" id="9804312at2"/>
<comment type="caution">
    <text evidence="3">The sequence shown here is derived from an EMBL/GenBank/DDBJ whole genome shotgun (WGS) entry which is preliminary data.</text>
</comment>
<gene>
    <name evidence="3" type="ORF">EV686_102542</name>
</gene>
<accession>A0A4R3VDV7</accession>
<evidence type="ECO:0000259" key="1">
    <source>
        <dbReference type="Pfam" id="PF03848"/>
    </source>
</evidence>
<keyword evidence="4" id="KW-1185">Reference proteome</keyword>
<sequence length="289" mass="32240">MDHLLCYKTLPVWNAQTLPEAFRRKHNTSEGTWARLTINKGGLDLALTDQDGNVLETHHCSASRQPPWLAPQQWHRIADASDDLECQLSFHCDAADYFSRKHGLTPTHSEVLEAVAGMPSTQGRALDLGCGRGRNSLYLRLRGFTVDAWDRNEDGLAVLRGLAEAEGLDNIDVQYRDLNHARIDGQYDFILSTVVFMFLQPQAVPGLIAQMQAATLPGGCNLIVAAMSTQDCPCPEAFPFTFAEGELSSYYQGWDLLKYNEDFGALHKTDAQGNRVRMRFATLLARKPE</sequence>
<dbReference type="InterPro" id="IPR015392">
    <property type="entry name" value="TehB/YeaR-like_dom"/>
</dbReference>
<dbReference type="AlphaFoldDB" id="A0A4R3VDV7"/>
<dbReference type="Pfam" id="PF09313">
    <property type="entry name" value="TehB-like"/>
    <property type="match status" value="1"/>
</dbReference>
<reference evidence="3 4" key="1">
    <citation type="submission" date="2019-03" db="EMBL/GenBank/DDBJ databases">
        <title>Genomic Encyclopedia of Type Strains, Phase IV (KMG-IV): sequencing the most valuable type-strain genomes for metagenomic binning, comparative biology and taxonomic classification.</title>
        <authorList>
            <person name="Goeker M."/>
        </authorList>
    </citation>
    <scope>NUCLEOTIDE SEQUENCE [LARGE SCALE GENOMIC DNA]</scope>
    <source>
        <strain evidence="3 4">DSM 100048</strain>
    </source>
</reference>
<dbReference type="SUPFAM" id="SSF53335">
    <property type="entry name" value="S-adenosyl-L-methionine-dependent methyltransferases"/>
    <property type="match status" value="1"/>
</dbReference>
<feature type="domain" description="Tellurite resistance methyltransferase TehB-like" evidence="1">
    <location>
        <begin position="90"/>
        <end position="284"/>
    </location>
</feature>
<dbReference type="PIRSF" id="PIRSF005215">
    <property type="entry name" value="TehB"/>
    <property type="match status" value="1"/>
</dbReference>
<dbReference type="InterPro" id="IPR014710">
    <property type="entry name" value="RmlC-like_jellyroll"/>
</dbReference>
<dbReference type="Proteomes" id="UP000294692">
    <property type="component" value="Unassembled WGS sequence"/>
</dbReference>
<dbReference type="RefSeq" id="WP_132474654.1">
    <property type="nucleotide sequence ID" value="NZ_JBHRVM010000001.1"/>
</dbReference>
<dbReference type="CDD" id="cd02440">
    <property type="entry name" value="AdoMet_MTases"/>
    <property type="match status" value="1"/>
</dbReference>
<keyword evidence="3" id="KW-0489">Methyltransferase</keyword>
<dbReference type="InterPro" id="IPR004537">
    <property type="entry name" value="Tellurite-R_MeTrfase_TehB"/>
</dbReference>
<dbReference type="InterPro" id="IPR015985">
    <property type="entry name" value="TehB-like_dom"/>
</dbReference>
<dbReference type="Gene3D" id="2.60.120.10">
    <property type="entry name" value="Jelly Rolls"/>
    <property type="match status" value="1"/>
</dbReference>
<dbReference type="InterPro" id="IPR029063">
    <property type="entry name" value="SAM-dependent_MTases_sf"/>
</dbReference>